<accession>A0ACD3YRE9</accession>
<evidence type="ECO:0000313" key="2">
    <source>
        <dbReference type="Proteomes" id="UP000830768"/>
    </source>
</evidence>
<reference evidence="1" key="1">
    <citation type="submission" date="2021-11" db="EMBL/GenBank/DDBJ databases">
        <title>Fusarium solani-melongenae Genome sequencing and assembly.</title>
        <authorList>
            <person name="Xie S."/>
            <person name="Huang L."/>
            <person name="Zhang X."/>
        </authorList>
    </citation>
    <scope>NUCLEOTIDE SEQUENCE</scope>
    <source>
        <strain evidence="1">CRI 24-3</strain>
    </source>
</reference>
<gene>
    <name evidence="1" type="ORF">LCI18_002461</name>
</gene>
<keyword evidence="2" id="KW-1185">Reference proteome</keyword>
<sequence length="538" mass="59254">MTSPPSTKITKLVLVSPNTPITNCDGKVEFATSNLVIWSDAYRRVEDDSTAGVNGSRYAASADVAHKKTKLAVTLGPDSNYSSVAFQLIGDLRGVVIVNESPCYASKENTVMLSAKHAGIPWGYAGDIQWILIHPKTKTKYLLNKTRVEIYGLSGYLPNFLKNPAVAVEFLRYMALPEPKRDYQNWVATTCMPDFWFRYDTVSGRPRFTTSGLGGSYKLKAWLNTRFTRVTVNCYDQAGIVQIANCLKEGNPANTWAFLKPYGYINKTQLVGQGQSNNPFFQQKLAIRCIDEYDSRRTYFGNHVVIVLGGKVMDATCGPHTALRLGPHTKATLSIRTPSHGHPPELRFSNANWQALAPLLAYELSLQEMRRIIDIGPIGSETSWIFRHQATDALCTLTVNICADHTEAIRNMRAHLSAYQRPLDDVFAPPTPGAAKGQINLEGHNLSVWVRGDTFLVLDASADTAGLNFKHLTTTIDRFLATSSVDRPEHAIVPVLSSLPATIAPVPLGTEFTIRPEASEVGEMDSQSTFGLRDAISA</sequence>
<organism evidence="1 2">
    <name type="scientific">Fusarium solani subsp. cucurbitae</name>
    <name type="common">Neocosmosporum cucurbitae</name>
    <dbReference type="NCBI Taxonomy" id="2747967"/>
    <lineage>
        <taxon>Eukaryota</taxon>
        <taxon>Fungi</taxon>
        <taxon>Dikarya</taxon>
        <taxon>Ascomycota</taxon>
        <taxon>Pezizomycotina</taxon>
        <taxon>Sordariomycetes</taxon>
        <taxon>Hypocreomycetidae</taxon>
        <taxon>Hypocreales</taxon>
        <taxon>Nectriaceae</taxon>
        <taxon>Fusarium</taxon>
        <taxon>Fusarium solani species complex</taxon>
    </lineage>
</organism>
<name>A0ACD3YRE9_FUSSC</name>
<dbReference type="EMBL" id="CP090031">
    <property type="protein sequence ID" value="UPK91526.1"/>
    <property type="molecule type" value="Genomic_DNA"/>
</dbReference>
<evidence type="ECO:0000313" key="1">
    <source>
        <dbReference type="EMBL" id="UPK91526.1"/>
    </source>
</evidence>
<proteinExistence type="predicted"/>
<protein>
    <submittedName>
        <fullName evidence="1">Uncharacterized protein</fullName>
    </submittedName>
</protein>
<dbReference type="Proteomes" id="UP000830768">
    <property type="component" value="Chromosome 2"/>
</dbReference>